<dbReference type="NCBIfam" id="NF000355">
    <property type="entry name" value="ribo_prot_ABC_F"/>
    <property type="match status" value="1"/>
</dbReference>
<feature type="coiled-coil region" evidence="3">
    <location>
        <begin position="494"/>
        <end position="528"/>
    </location>
</feature>
<feature type="non-terminal residue" evidence="5">
    <location>
        <position position="1"/>
    </location>
</feature>
<dbReference type="InterPro" id="IPR003439">
    <property type="entry name" value="ABC_transporter-like_ATP-bd"/>
</dbReference>
<dbReference type="InterPro" id="IPR027417">
    <property type="entry name" value="P-loop_NTPase"/>
</dbReference>
<proteinExistence type="predicted"/>
<dbReference type="InterPro" id="IPR003593">
    <property type="entry name" value="AAA+_ATPase"/>
</dbReference>
<dbReference type="PANTHER" id="PTHR42855">
    <property type="entry name" value="ABC TRANSPORTER ATP-BINDING SUBUNIT"/>
    <property type="match status" value="1"/>
</dbReference>
<dbReference type="PANTHER" id="PTHR42855:SF2">
    <property type="entry name" value="DRUG RESISTANCE ABC TRANSPORTER,ATP-BINDING PROTEIN"/>
    <property type="match status" value="1"/>
</dbReference>
<dbReference type="InterPro" id="IPR051309">
    <property type="entry name" value="ABCF_ATPase"/>
</dbReference>
<dbReference type="SMART" id="SM00382">
    <property type="entry name" value="AAA"/>
    <property type="match status" value="1"/>
</dbReference>
<dbReference type="PROSITE" id="PS50893">
    <property type="entry name" value="ABC_TRANSPORTER_2"/>
    <property type="match status" value="1"/>
</dbReference>
<evidence type="ECO:0000259" key="4">
    <source>
        <dbReference type="PROSITE" id="PS50893"/>
    </source>
</evidence>
<dbReference type="SUPFAM" id="SSF52540">
    <property type="entry name" value="P-loop containing nucleoside triphosphate hydrolases"/>
    <property type="match status" value="2"/>
</dbReference>
<dbReference type="GO" id="GO:0016887">
    <property type="term" value="F:ATP hydrolysis activity"/>
    <property type="evidence" value="ECO:0007669"/>
    <property type="project" value="InterPro"/>
</dbReference>
<accession>A0A3B0UYJ1</accession>
<evidence type="ECO:0000256" key="3">
    <source>
        <dbReference type="SAM" id="Coils"/>
    </source>
</evidence>
<name>A0A3B0UYJ1_9ZZZZ</name>
<dbReference type="AlphaFoldDB" id="A0A3B0UYJ1"/>
<keyword evidence="2" id="KW-0067">ATP-binding</keyword>
<evidence type="ECO:0000256" key="1">
    <source>
        <dbReference type="ARBA" id="ARBA00022741"/>
    </source>
</evidence>
<dbReference type="Pfam" id="PF00005">
    <property type="entry name" value="ABC_tran"/>
    <property type="match status" value="2"/>
</dbReference>
<feature type="domain" description="ABC transporter" evidence="4">
    <location>
        <begin position="252"/>
        <end position="471"/>
    </location>
</feature>
<gene>
    <name evidence="5" type="ORF">MNBD_CHLOROFLEXI01-1560</name>
</gene>
<dbReference type="CDD" id="cd03221">
    <property type="entry name" value="ABCF_EF-3"/>
    <property type="match status" value="2"/>
</dbReference>
<evidence type="ECO:0000256" key="2">
    <source>
        <dbReference type="ARBA" id="ARBA00022840"/>
    </source>
</evidence>
<dbReference type="FunFam" id="3.40.50.300:FF:000011">
    <property type="entry name" value="Putative ABC transporter ATP-binding component"/>
    <property type="match status" value="1"/>
</dbReference>
<sequence length="562" mass="63783">EVGEMGEGVLGEYGRIQTLYEHGGGYSYQHEIKRVLHGLGFAPDTWETPLAHLSGGQKTRILLGRLLLEKPDLLILDEPTNHLDTAAIEWLEKTLRSWSGVLLIVSHDRYFLDRVVTQVWAMSQQGVKSYKGNYSGYVQQREIEWQHEETLFTNEIARLEAELIFIRKNIAGGKSDIAKGKLKRLTREIVLIEAVGIVGMQGKSWLQIGERVRTLSVNEAAQRIKELPSPASRIVQLKIKLKPEQQGSRFVLRTKKLQIGYPDKLLFDCEEIKLERLDCVALIGLNGSGKSSFLRTLVGQIPPRRGKLRLGDGLVRGYFAQGHEQLDVNKRVLDEVIAHKPMSKVDARNYLGQYLFRGDDVFKLVGDLSGGERGRLALALLALDEANFLLLDEPTNHLDIPSQEALQAVLEQFDGTIVLVSHDRYLVDRLATQIWELRDQRLYVFEGTYQEFLATKEGGESLITSISSKVVLPTKEKELPPVNLDWIADIVDPLKFTAKEKQALKRRIRELTEQIEETEVWLEQLQFELAGAEGERREEVVRETAVAQAELDYLSKELDKLF</sequence>
<dbReference type="Pfam" id="PF12848">
    <property type="entry name" value="ABC_tran_Xtn"/>
    <property type="match status" value="1"/>
</dbReference>
<keyword evidence="1" id="KW-0547">Nucleotide-binding</keyword>
<dbReference type="Gene3D" id="3.40.50.300">
    <property type="entry name" value="P-loop containing nucleotide triphosphate hydrolases"/>
    <property type="match status" value="2"/>
</dbReference>
<dbReference type="GO" id="GO:0005524">
    <property type="term" value="F:ATP binding"/>
    <property type="evidence" value="ECO:0007669"/>
    <property type="project" value="UniProtKB-KW"/>
</dbReference>
<keyword evidence="3" id="KW-0175">Coiled coil</keyword>
<protein>
    <submittedName>
        <fullName evidence="5">Bis-ABC ATPase YheS</fullName>
    </submittedName>
</protein>
<reference evidence="5" key="1">
    <citation type="submission" date="2018-06" db="EMBL/GenBank/DDBJ databases">
        <authorList>
            <person name="Zhirakovskaya E."/>
        </authorList>
    </citation>
    <scope>NUCLEOTIDE SEQUENCE</scope>
</reference>
<organism evidence="5">
    <name type="scientific">hydrothermal vent metagenome</name>
    <dbReference type="NCBI Taxonomy" id="652676"/>
    <lineage>
        <taxon>unclassified sequences</taxon>
        <taxon>metagenomes</taxon>
        <taxon>ecological metagenomes</taxon>
    </lineage>
</organism>
<dbReference type="EMBL" id="UOEU01000244">
    <property type="protein sequence ID" value="VAW31542.1"/>
    <property type="molecule type" value="Genomic_DNA"/>
</dbReference>
<dbReference type="InterPro" id="IPR032781">
    <property type="entry name" value="ABC_tran_Xtn"/>
</dbReference>
<evidence type="ECO:0000313" key="5">
    <source>
        <dbReference type="EMBL" id="VAW31542.1"/>
    </source>
</evidence>